<feature type="compositionally biased region" description="Low complexity" evidence="7">
    <location>
        <begin position="587"/>
        <end position="598"/>
    </location>
</feature>
<dbReference type="PROSITE" id="PS00108">
    <property type="entry name" value="PROTEIN_KINASE_ST"/>
    <property type="match status" value="1"/>
</dbReference>
<dbReference type="InterPro" id="IPR008271">
    <property type="entry name" value="Ser/Thr_kinase_AS"/>
</dbReference>
<feature type="compositionally biased region" description="Acidic residues" evidence="7">
    <location>
        <begin position="707"/>
        <end position="717"/>
    </location>
</feature>
<feature type="region of interest" description="Disordered" evidence="7">
    <location>
        <begin position="408"/>
        <end position="463"/>
    </location>
</feature>
<evidence type="ECO:0000256" key="2">
    <source>
        <dbReference type="ARBA" id="ARBA00022679"/>
    </source>
</evidence>
<evidence type="ECO:0000313" key="9">
    <source>
        <dbReference type="EMBL" id="KAL0631261.1"/>
    </source>
</evidence>
<accession>A0ABR3G627</accession>
<dbReference type="Proteomes" id="UP001447188">
    <property type="component" value="Unassembled WGS sequence"/>
</dbReference>
<evidence type="ECO:0000313" key="10">
    <source>
        <dbReference type="Proteomes" id="UP001447188"/>
    </source>
</evidence>
<keyword evidence="10" id="KW-1185">Reference proteome</keyword>
<keyword evidence="4" id="KW-0418">Kinase</keyword>
<dbReference type="PROSITE" id="PS50011">
    <property type="entry name" value="PROTEIN_KINASE_DOM"/>
    <property type="match status" value="1"/>
</dbReference>
<comment type="caution">
    <text evidence="9">The sequence shown here is derived from an EMBL/GenBank/DDBJ whole genome shotgun (WGS) entry which is preliminary data.</text>
</comment>
<feature type="compositionally biased region" description="Polar residues" evidence="7">
    <location>
        <begin position="599"/>
        <end position="609"/>
    </location>
</feature>
<evidence type="ECO:0000256" key="7">
    <source>
        <dbReference type="SAM" id="MobiDB-lite"/>
    </source>
</evidence>
<feature type="domain" description="Protein kinase" evidence="8">
    <location>
        <begin position="38"/>
        <end position="284"/>
    </location>
</feature>
<feature type="region of interest" description="Disordered" evidence="7">
    <location>
        <begin position="352"/>
        <end position="383"/>
    </location>
</feature>
<dbReference type="SUPFAM" id="SSF56112">
    <property type="entry name" value="Protein kinase-like (PK-like)"/>
    <property type="match status" value="1"/>
</dbReference>
<feature type="binding site" evidence="6">
    <location>
        <position position="68"/>
    </location>
    <ligand>
        <name>ATP</name>
        <dbReference type="ChEBI" id="CHEBI:30616"/>
    </ligand>
</feature>
<dbReference type="InterPro" id="IPR000719">
    <property type="entry name" value="Prot_kinase_dom"/>
</dbReference>
<evidence type="ECO:0000256" key="3">
    <source>
        <dbReference type="ARBA" id="ARBA00022741"/>
    </source>
</evidence>
<evidence type="ECO:0000256" key="1">
    <source>
        <dbReference type="ARBA" id="ARBA00022527"/>
    </source>
</evidence>
<feature type="compositionally biased region" description="Basic residues" evidence="7">
    <location>
        <begin position="352"/>
        <end position="361"/>
    </location>
</feature>
<keyword evidence="3 6" id="KW-0547">Nucleotide-binding</keyword>
<reference evidence="9 10" key="1">
    <citation type="submission" date="2024-02" db="EMBL/GenBank/DDBJ databases">
        <title>Discinaceae phylogenomics.</title>
        <authorList>
            <person name="Dirks A.C."/>
            <person name="James T.Y."/>
        </authorList>
    </citation>
    <scope>NUCLEOTIDE SEQUENCE [LARGE SCALE GENOMIC DNA]</scope>
    <source>
        <strain evidence="9 10">ACD0624</strain>
    </source>
</reference>
<dbReference type="PROSITE" id="PS00107">
    <property type="entry name" value="PROTEIN_KINASE_ATP"/>
    <property type="match status" value="1"/>
</dbReference>
<feature type="compositionally biased region" description="Low complexity" evidence="7">
    <location>
        <begin position="512"/>
        <end position="528"/>
    </location>
</feature>
<dbReference type="InterPro" id="IPR011009">
    <property type="entry name" value="Kinase-like_dom_sf"/>
</dbReference>
<dbReference type="SMART" id="SM00220">
    <property type="entry name" value="S_TKc"/>
    <property type="match status" value="1"/>
</dbReference>
<feature type="region of interest" description="Disordered" evidence="7">
    <location>
        <begin position="511"/>
        <end position="622"/>
    </location>
</feature>
<dbReference type="Pfam" id="PF00069">
    <property type="entry name" value="Pkinase"/>
    <property type="match status" value="1"/>
</dbReference>
<dbReference type="InterPro" id="IPR030616">
    <property type="entry name" value="Aur-like"/>
</dbReference>
<dbReference type="Gene3D" id="1.10.510.10">
    <property type="entry name" value="Transferase(Phosphotransferase) domain 1"/>
    <property type="match status" value="1"/>
</dbReference>
<evidence type="ECO:0000256" key="6">
    <source>
        <dbReference type="PROSITE-ProRule" id="PRU10141"/>
    </source>
</evidence>
<feature type="region of interest" description="Disordered" evidence="7">
    <location>
        <begin position="653"/>
        <end position="724"/>
    </location>
</feature>
<evidence type="ECO:0000256" key="5">
    <source>
        <dbReference type="ARBA" id="ARBA00022840"/>
    </source>
</evidence>
<feature type="compositionally biased region" description="Acidic residues" evidence="7">
    <location>
        <begin position="688"/>
        <end position="699"/>
    </location>
</feature>
<evidence type="ECO:0000256" key="4">
    <source>
        <dbReference type="ARBA" id="ARBA00022777"/>
    </source>
</evidence>
<dbReference type="EMBL" id="JBBBZM010000273">
    <property type="protein sequence ID" value="KAL0631261.1"/>
    <property type="molecule type" value="Genomic_DNA"/>
</dbReference>
<keyword evidence="5 6" id="KW-0067">ATP-binding</keyword>
<keyword evidence="2" id="KW-0808">Transferase</keyword>
<dbReference type="CDD" id="cd14003">
    <property type="entry name" value="STKc_AMPK-like"/>
    <property type="match status" value="1"/>
</dbReference>
<dbReference type="PANTHER" id="PTHR24350">
    <property type="entry name" value="SERINE/THREONINE-PROTEIN KINASE IAL-RELATED"/>
    <property type="match status" value="1"/>
</dbReference>
<feature type="compositionally biased region" description="Low complexity" evidence="7">
    <location>
        <begin position="567"/>
        <end position="579"/>
    </location>
</feature>
<gene>
    <name evidence="9" type="ORF">Q9L58_009877</name>
</gene>
<organism evidence="9 10">
    <name type="scientific">Discina gigas</name>
    <dbReference type="NCBI Taxonomy" id="1032678"/>
    <lineage>
        <taxon>Eukaryota</taxon>
        <taxon>Fungi</taxon>
        <taxon>Dikarya</taxon>
        <taxon>Ascomycota</taxon>
        <taxon>Pezizomycotina</taxon>
        <taxon>Pezizomycetes</taxon>
        <taxon>Pezizales</taxon>
        <taxon>Discinaceae</taxon>
        <taxon>Discina</taxon>
    </lineage>
</organism>
<dbReference type="InterPro" id="IPR017441">
    <property type="entry name" value="Protein_kinase_ATP_BS"/>
</dbReference>
<name>A0ABR3G627_9PEZI</name>
<protein>
    <recommendedName>
        <fullName evidence="8">Protein kinase domain-containing protein</fullName>
    </recommendedName>
</protein>
<proteinExistence type="predicted"/>
<keyword evidence="1" id="KW-0723">Serine/threonine-protein kinase</keyword>
<evidence type="ECO:0000259" key="8">
    <source>
        <dbReference type="PROSITE" id="PS50011"/>
    </source>
</evidence>
<sequence length="724" mass="80882">MPPKTKAELQKQRAKLVNSYNELLEEFSSKELRTVGNYSVGRLIGKGSFGKVYLATHKLTNGSKVVLKSAQKDDANLAREIHHHRQLVHPHIARLYEVIVTESLVWLVLEYCPGDELYNYLIKNGRLTVEKTKKIFAQLVGAVSCVHINNCVHRDLKLENILLDKHENVKLCDFGFTREYERNKLLQTFCGTVCYSAPEMLKGEKYMAHAVDVWSLGVILYALLVGELPFDEDIEEDTRRKILSEEPRYPEHLGEDAVSILKACLSKKPSLRPTLDEILAHQFLAEHAAAQRVILALQQPAPFSTRLEKDTLHRMKAAGVDIDQVIENVLAKKCDSLAGWWALLIEKEERKERRRQKRKIESRRMSAASNLEPSLPPPAEEAEDQMRNDYRNAANPVIILPERNFPKAARMQTPPSPIPPPPIEKDRDYGPYLKPPQQDRLVMSSPDLHLDVSSGSGKGRPNRKHALMTQLASIKHWFLDSAKRATSPNSKNQALQQNGGHSNHIYQQFQHTNSRTSNSSRRNSRGSTIYAVSHRGTPPPKRNSLSPQPLTPHASYRRLSGRGLGGRTSTSSSVSSIRSFHNKTHSKASSTSSASLNSITMKSPRSPRSSIKVLPSTPTTSAFPSHVRVVRSTGYNEAAVLTTGIAFAKRKKSPFKGPTVTNGSAGKRDGNSAGSRNQERKRSRGNIIEEEDEDVEEVSEFVGPGELDAEEGSDDDDTLRGRHG</sequence>